<keyword evidence="14" id="KW-0732">Signal</keyword>
<dbReference type="InterPro" id="IPR037066">
    <property type="entry name" value="Plug_dom_sf"/>
</dbReference>
<dbReference type="Gene3D" id="2.170.130.10">
    <property type="entry name" value="TonB-dependent receptor, plug domain"/>
    <property type="match status" value="1"/>
</dbReference>
<dbReference type="EMBL" id="SSOC01000002">
    <property type="protein sequence ID" value="THF66337.1"/>
    <property type="molecule type" value="Genomic_DNA"/>
</dbReference>
<dbReference type="GO" id="GO:0038023">
    <property type="term" value="F:signaling receptor activity"/>
    <property type="evidence" value="ECO:0007669"/>
    <property type="project" value="InterPro"/>
</dbReference>
<dbReference type="InterPro" id="IPR010105">
    <property type="entry name" value="TonB_sidphr_rcpt"/>
</dbReference>
<keyword evidence="10 16" id="KW-0675">Receptor</keyword>
<keyword evidence="5" id="KW-0410">Iron transport</keyword>
<dbReference type="Pfam" id="PF07715">
    <property type="entry name" value="Plug"/>
    <property type="match status" value="1"/>
</dbReference>
<evidence type="ECO:0000256" key="7">
    <source>
        <dbReference type="ARBA" id="ARBA00023004"/>
    </source>
</evidence>
<evidence type="ECO:0000259" key="15">
    <source>
        <dbReference type="SMART" id="SM00965"/>
    </source>
</evidence>
<evidence type="ECO:0000256" key="8">
    <source>
        <dbReference type="ARBA" id="ARBA00023077"/>
    </source>
</evidence>
<dbReference type="Pfam" id="PF07660">
    <property type="entry name" value="STN"/>
    <property type="match status" value="1"/>
</dbReference>
<organism evidence="16 17">
    <name type="scientific">Pseudothauera nasutitermitis</name>
    <dbReference type="NCBI Taxonomy" id="2565930"/>
    <lineage>
        <taxon>Bacteria</taxon>
        <taxon>Pseudomonadati</taxon>
        <taxon>Pseudomonadota</taxon>
        <taxon>Betaproteobacteria</taxon>
        <taxon>Rhodocyclales</taxon>
        <taxon>Zoogloeaceae</taxon>
        <taxon>Pseudothauera</taxon>
    </lineage>
</organism>
<proteinExistence type="inferred from homology"/>
<evidence type="ECO:0000256" key="1">
    <source>
        <dbReference type="ARBA" id="ARBA00004571"/>
    </source>
</evidence>
<dbReference type="SUPFAM" id="SSF56935">
    <property type="entry name" value="Porins"/>
    <property type="match status" value="1"/>
</dbReference>
<dbReference type="PANTHER" id="PTHR32552">
    <property type="entry name" value="FERRICHROME IRON RECEPTOR-RELATED"/>
    <property type="match status" value="1"/>
</dbReference>
<dbReference type="Pfam" id="PF00593">
    <property type="entry name" value="TonB_dep_Rec_b-barrel"/>
    <property type="match status" value="1"/>
</dbReference>
<keyword evidence="3 12" id="KW-0813">Transport</keyword>
<dbReference type="InterPro" id="IPR011662">
    <property type="entry name" value="Secretin/TonB_short_N"/>
</dbReference>
<dbReference type="Proteomes" id="UP000308430">
    <property type="component" value="Unassembled WGS sequence"/>
</dbReference>
<dbReference type="RefSeq" id="WP_136347286.1">
    <property type="nucleotide sequence ID" value="NZ_SSOC01000002.1"/>
</dbReference>
<comment type="subcellular location">
    <subcellularLocation>
        <location evidence="1 12">Cell outer membrane</location>
        <topology evidence="1 12">Multi-pass membrane protein</topology>
    </subcellularLocation>
</comment>
<keyword evidence="4 12" id="KW-1134">Transmembrane beta strand</keyword>
<dbReference type="CDD" id="cd01347">
    <property type="entry name" value="ligand_gated_channel"/>
    <property type="match status" value="1"/>
</dbReference>
<dbReference type="OrthoDB" id="8732650at2"/>
<evidence type="ECO:0000256" key="11">
    <source>
        <dbReference type="ARBA" id="ARBA00023237"/>
    </source>
</evidence>
<keyword evidence="7" id="KW-0408">Iron</keyword>
<dbReference type="PROSITE" id="PS52016">
    <property type="entry name" value="TONB_DEPENDENT_REC_3"/>
    <property type="match status" value="1"/>
</dbReference>
<comment type="similarity">
    <text evidence="2 12 13">Belongs to the TonB-dependent receptor family.</text>
</comment>
<evidence type="ECO:0000256" key="14">
    <source>
        <dbReference type="SAM" id="SignalP"/>
    </source>
</evidence>
<evidence type="ECO:0000256" key="6">
    <source>
        <dbReference type="ARBA" id="ARBA00022692"/>
    </source>
</evidence>
<feature type="signal peptide" evidence="14">
    <location>
        <begin position="1"/>
        <end position="32"/>
    </location>
</feature>
<dbReference type="Gene3D" id="2.40.170.20">
    <property type="entry name" value="TonB-dependent receptor, beta-barrel domain"/>
    <property type="match status" value="1"/>
</dbReference>
<dbReference type="InterPro" id="IPR012910">
    <property type="entry name" value="Plug_dom"/>
</dbReference>
<dbReference type="GO" id="GO:0009279">
    <property type="term" value="C:cell outer membrane"/>
    <property type="evidence" value="ECO:0007669"/>
    <property type="project" value="UniProtKB-SubCell"/>
</dbReference>
<dbReference type="SMART" id="SM00965">
    <property type="entry name" value="STN"/>
    <property type="match status" value="1"/>
</dbReference>
<evidence type="ECO:0000313" key="16">
    <source>
        <dbReference type="EMBL" id="THF66337.1"/>
    </source>
</evidence>
<evidence type="ECO:0000256" key="9">
    <source>
        <dbReference type="ARBA" id="ARBA00023136"/>
    </source>
</evidence>
<sequence length="809" mass="88640">MTRKHRPSARRPHPLRCAIAVSLALASLTAAAQSTAGPTAVEAAAPRAWDLPSAPLADTLARIARDSGQRLSADPVLISGKTAAPVRGNLSPADAARQALAGTGLELVVTEGGTLSVRPAPVRTKDGEAVLTPMTVTAGAAPSDSPLAYLSKNVTTGALGDRSVLDTPFSITVVSSEEIVTRDARTIGQIFVNDASIYSPTSASTTNWWGTQIRGLRVRNTYIDDIPTMHNYGSDFPTEVVESVTALKGLTGFMYGFGIPGGALSYQLKRAKSTNETEVGVGYRNPRLFSAHADISRRTEDGFGVRVNIATEQGKAYNESRIDRTVGALALDKSLGSALHWFGNVVYEKSRNTGEPMQFYIDNYDAAASAGRLPRPTYRYGDVNIDNAWYETETTLATTGFQWKIDERWRLKYQVGFSRKEHRSNKSFAELLNADGDYAGYGYNYAGKLDNLFTQAMLQGDFVTGPLRHEVVAGLGLQREKVTWSNEWYSDFDFLGNLYQTQTFRTNRTADFSLGPLSSDTRQTYAFVSDTVHFGPHWQAILGLRFTDYRVKDLDDDPSADSGYRTRNVSPTLALIYKPDARTSLYGSFVEGLEAGGRVNAIFVNAGTVLDATVSRQYEVGVKREAGGVDYTAALFRMEHANQIIVWRDGGRYLTQDGLSIYQGAEFSAAWQATRHLNLGLAAVWLDASLDEVSDDNAALRGNRPANAPKWLAVANAQYRVPGVDGLKLHGNVRYHGKSFANDSNTLNVPSRTLVNLGFSQDFRVQGRNWTLHGNVYNLFDKEYWAAGGYGQANLGEERNFSLMLRTRF</sequence>
<evidence type="ECO:0000256" key="3">
    <source>
        <dbReference type="ARBA" id="ARBA00022448"/>
    </source>
</evidence>
<keyword evidence="6 12" id="KW-0812">Transmembrane</keyword>
<dbReference type="NCBIfam" id="TIGR01783">
    <property type="entry name" value="TonB-siderophor"/>
    <property type="match status" value="1"/>
</dbReference>
<dbReference type="InterPro" id="IPR039426">
    <property type="entry name" value="TonB-dep_rcpt-like"/>
</dbReference>
<keyword evidence="9 12" id="KW-0472">Membrane</keyword>
<evidence type="ECO:0000256" key="5">
    <source>
        <dbReference type="ARBA" id="ARBA00022496"/>
    </source>
</evidence>
<keyword evidence="5" id="KW-0406">Ion transport</keyword>
<keyword evidence="17" id="KW-1185">Reference proteome</keyword>
<comment type="caution">
    <text evidence="16">The sequence shown here is derived from an EMBL/GenBank/DDBJ whole genome shotgun (WGS) entry which is preliminary data.</text>
</comment>
<keyword evidence="8 13" id="KW-0798">TonB box</keyword>
<dbReference type="GO" id="GO:0015891">
    <property type="term" value="P:siderophore transport"/>
    <property type="evidence" value="ECO:0007669"/>
    <property type="project" value="InterPro"/>
</dbReference>
<evidence type="ECO:0000256" key="13">
    <source>
        <dbReference type="RuleBase" id="RU003357"/>
    </source>
</evidence>
<dbReference type="AlphaFoldDB" id="A0A4S4B5T6"/>
<protein>
    <submittedName>
        <fullName evidence="16">TonB-dependent siderophore receptor</fullName>
    </submittedName>
</protein>
<dbReference type="GO" id="GO:0015344">
    <property type="term" value="F:siderophore uptake transmembrane transporter activity"/>
    <property type="evidence" value="ECO:0007669"/>
    <property type="project" value="TreeGrafter"/>
</dbReference>
<dbReference type="Gene3D" id="3.55.50.30">
    <property type="match status" value="1"/>
</dbReference>
<evidence type="ECO:0000313" key="17">
    <source>
        <dbReference type="Proteomes" id="UP000308430"/>
    </source>
</evidence>
<evidence type="ECO:0000256" key="10">
    <source>
        <dbReference type="ARBA" id="ARBA00023170"/>
    </source>
</evidence>
<gene>
    <name evidence="16" type="ORF">E6C76_05705</name>
</gene>
<feature type="chain" id="PRO_5020756024" evidence="14">
    <location>
        <begin position="33"/>
        <end position="809"/>
    </location>
</feature>
<evidence type="ECO:0000256" key="4">
    <source>
        <dbReference type="ARBA" id="ARBA00022452"/>
    </source>
</evidence>
<dbReference type="PANTHER" id="PTHR32552:SF82">
    <property type="entry name" value="FCUA PROTEIN"/>
    <property type="match status" value="1"/>
</dbReference>
<name>A0A4S4B5T6_9RHOO</name>
<dbReference type="InterPro" id="IPR000531">
    <property type="entry name" value="Beta-barrel_TonB"/>
</dbReference>
<accession>A0A4S4B5T6</accession>
<feature type="domain" description="Secretin/TonB short N-terminal" evidence="15">
    <location>
        <begin position="69"/>
        <end position="120"/>
    </location>
</feature>
<dbReference type="InterPro" id="IPR036942">
    <property type="entry name" value="Beta-barrel_TonB_sf"/>
</dbReference>
<keyword evidence="11 12" id="KW-0998">Cell outer membrane</keyword>
<evidence type="ECO:0000256" key="12">
    <source>
        <dbReference type="PROSITE-ProRule" id="PRU01360"/>
    </source>
</evidence>
<evidence type="ECO:0000256" key="2">
    <source>
        <dbReference type="ARBA" id="ARBA00009810"/>
    </source>
</evidence>
<reference evidence="16 17" key="1">
    <citation type="submission" date="2019-04" db="EMBL/GenBank/DDBJ databases">
        <title>Azoarcus nasutitermitis sp. nov. isolated from termite nest.</title>
        <authorList>
            <person name="Lin S.-Y."/>
            <person name="Hameed A."/>
            <person name="Hsu Y.-H."/>
            <person name="Young C.-C."/>
        </authorList>
    </citation>
    <scope>NUCLEOTIDE SEQUENCE [LARGE SCALE GENOMIC DNA]</scope>
    <source>
        <strain evidence="16 17">CC-YHH838</strain>
    </source>
</reference>